<name>A0A2M4DAW6_ANODA</name>
<proteinExistence type="predicted"/>
<dbReference type="AlphaFoldDB" id="A0A2M4DAW6"/>
<evidence type="ECO:0000313" key="1">
    <source>
        <dbReference type="EMBL" id="MBW74695.1"/>
    </source>
</evidence>
<dbReference type="EMBL" id="GGFL01010517">
    <property type="protein sequence ID" value="MBW74695.1"/>
    <property type="molecule type" value="Transcribed_RNA"/>
</dbReference>
<protein>
    <submittedName>
        <fullName evidence="1">Putative secreted protein</fullName>
    </submittedName>
</protein>
<reference evidence="1" key="1">
    <citation type="submission" date="2018-01" db="EMBL/GenBank/DDBJ databases">
        <title>An insight into the sialome of Amazonian anophelines.</title>
        <authorList>
            <person name="Ribeiro J.M."/>
            <person name="Scarpassa V."/>
            <person name="Calvo E."/>
        </authorList>
    </citation>
    <scope>NUCLEOTIDE SEQUENCE</scope>
</reference>
<sequence length="85" mass="9911">MIYEMRFLIPLPFFLPSSTAFRGGEVTPKAEFSASVEPSPGLLLLHDIRKWRSKCPRSQRIVKHRKHQHRAQTRGIRRHGFVTCL</sequence>
<organism evidence="1">
    <name type="scientific">Anopheles darlingi</name>
    <name type="common">Mosquito</name>
    <dbReference type="NCBI Taxonomy" id="43151"/>
    <lineage>
        <taxon>Eukaryota</taxon>
        <taxon>Metazoa</taxon>
        <taxon>Ecdysozoa</taxon>
        <taxon>Arthropoda</taxon>
        <taxon>Hexapoda</taxon>
        <taxon>Insecta</taxon>
        <taxon>Pterygota</taxon>
        <taxon>Neoptera</taxon>
        <taxon>Endopterygota</taxon>
        <taxon>Diptera</taxon>
        <taxon>Nematocera</taxon>
        <taxon>Culicoidea</taxon>
        <taxon>Culicidae</taxon>
        <taxon>Anophelinae</taxon>
        <taxon>Anopheles</taxon>
    </lineage>
</organism>
<accession>A0A2M4DAW6</accession>